<name>A0AAE3L0S1_9GAMM</name>
<dbReference type="PANTHER" id="PTHR30372">
    <property type="entry name" value="LIPID-A-DISACCHARIDE SYNTHASE"/>
    <property type="match status" value="1"/>
</dbReference>
<evidence type="ECO:0000256" key="1">
    <source>
        <dbReference type="ARBA" id="ARBA00002056"/>
    </source>
</evidence>
<comment type="similarity">
    <text evidence="2 11">Belongs to the LpxB family.</text>
</comment>
<keyword evidence="13" id="KW-1185">Reference proteome</keyword>
<dbReference type="GO" id="GO:0009245">
    <property type="term" value="P:lipid A biosynthetic process"/>
    <property type="evidence" value="ECO:0007669"/>
    <property type="project" value="UniProtKB-UniRule"/>
</dbReference>
<dbReference type="HAMAP" id="MF_00392">
    <property type="entry name" value="LpxB"/>
    <property type="match status" value="1"/>
</dbReference>
<protein>
    <recommendedName>
        <fullName evidence="4 11">Lipid-A-disaccharide synthase</fullName>
        <ecNumber evidence="3 11">2.4.1.182</ecNumber>
    </recommendedName>
</protein>
<organism evidence="12 13">
    <name type="scientific">Methylohalomonas lacus</name>
    <dbReference type="NCBI Taxonomy" id="398773"/>
    <lineage>
        <taxon>Bacteria</taxon>
        <taxon>Pseudomonadati</taxon>
        <taxon>Pseudomonadota</taxon>
        <taxon>Gammaproteobacteria</taxon>
        <taxon>Methylohalomonadales</taxon>
        <taxon>Methylohalomonadaceae</taxon>
        <taxon>Methylohalomonas</taxon>
    </lineage>
</organism>
<evidence type="ECO:0000313" key="12">
    <source>
        <dbReference type="EMBL" id="MCS3902530.1"/>
    </source>
</evidence>
<evidence type="ECO:0000256" key="8">
    <source>
        <dbReference type="ARBA" id="ARBA00022679"/>
    </source>
</evidence>
<gene>
    <name evidence="11" type="primary">lpxB</name>
    <name evidence="12" type="ORF">J2T55_000534</name>
</gene>
<dbReference type="Pfam" id="PF02684">
    <property type="entry name" value="LpxB"/>
    <property type="match status" value="1"/>
</dbReference>
<keyword evidence="5 11" id="KW-0444">Lipid biosynthesis</keyword>
<dbReference type="Proteomes" id="UP001204445">
    <property type="component" value="Unassembled WGS sequence"/>
</dbReference>
<keyword evidence="7 11" id="KW-0328">Glycosyltransferase</keyword>
<keyword evidence="8 11" id="KW-0808">Transferase</keyword>
<dbReference type="SUPFAM" id="SSF53756">
    <property type="entry name" value="UDP-Glycosyltransferase/glycogen phosphorylase"/>
    <property type="match status" value="1"/>
</dbReference>
<dbReference type="PANTHER" id="PTHR30372:SF4">
    <property type="entry name" value="LIPID-A-DISACCHARIDE SYNTHASE, MITOCHONDRIAL-RELATED"/>
    <property type="match status" value="1"/>
</dbReference>
<dbReference type="GO" id="GO:0005543">
    <property type="term" value="F:phospholipid binding"/>
    <property type="evidence" value="ECO:0007669"/>
    <property type="project" value="TreeGrafter"/>
</dbReference>
<reference evidence="12" key="1">
    <citation type="submission" date="2022-08" db="EMBL/GenBank/DDBJ databases">
        <title>Genomic Encyclopedia of Type Strains, Phase III (KMG-III): the genomes of soil and plant-associated and newly described type strains.</title>
        <authorList>
            <person name="Whitman W."/>
        </authorList>
    </citation>
    <scope>NUCLEOTIDE SEQUENCE</scope>
    <source>
        <strain evidence="12">HMT 1</strain>
    </source>
</reference>
<dbReference type="GO" id="GO:0008915">
    <property type="term" value="F:lipid-A-disaccharide synthase activity"/>
    <property type="evidence" value="ECO:0007669"/>
    <property type="project" value="UniProtKB-UniRule"/>
</dbReference>
<evidence type="ECO:0000256" key="11">
    <source>
        <dbReference type="HAMAP-Rule" id="MF_00392"/>
    </source>
</evidence>
<evidence type="ECO:0000313" key="13">
    <source>
        <dbReference type="Proteomes" id="UP001204445"/>
    </source>
</evidence>
<evidence type="ECO:0000256" key="2">
    <source>
        <dbReference type="ARBA" id="ARBA00007868"/>
    </source>
</evidence>
<evidence type="ECO:0000256" key="10">
    <source>
        <dbReference type="ARBA" id="ARBA00048975"/>
    </source>
</evidence>
<dbReference type="NCBIfam" id="TIGR00215">
    <property type="entry name" value="lpxB"/>
    <property type="match status" value="1"/>
</dbReference>
<comment type="catalytic activity">
    <reaction evidence="10 11">
        <text>a lipid X + a UDP-2-N,3-O-bis[(3R)-3-hydroxyacyl]-alpha-D-glucosamine = a lipid A disaccharide + UDP + H(+)</text>
        <dbReference type="Rhea" id="RHEA:67828"/>
        <dbReference type="ChEBI" id="CHEBI:15378"/>
        <dbReference type="ChEBI" id="CHEBI:58223"/>
        <dbReference type="ChEBI" id="CHEBI:137748"/>
        <dbReference type="ChEBI" id="CHEBI:176338"/>
        <dbReference type="ChEBI" id="CHEBI:176343"/>
        <dbReference type="EC" id="2.4.1.182"/>
    </reaction>
</comment>
<dbReference type="GO" id="GO:0016020">
    <property type="term" value="C:membrane"/>
    <property type="evidence" value="ECO:0007669"/>
    <property type="project" value="GOC"/>
</dbReference>
<dbReference type="InterPro" id="IPR003835">
    <property type="entry name" value="Glyco_trans_19"/>
</dbReference>
<dbReference type="EC" id="2.4.1.182" evidence="3 11"/>
<comment type="caution">
    <text evidence="12">The sequence shown here is derived from an EMBL/GenBank/DDBJ whole genome shotgun (WGS) entry which is preliminary data.</text>
</comment>
<dbReference type="RefSeq" id="WP_259054073.1">
    <property type="nucleotide sequence ID" value="NZ_JANUCT010000003.1"/>
</dbReference>
<evidence type="ECO:0000256" key="7">
    <source>
        <dbReference type="ARBA" id="ARBA00022676"/>
    </source>
</evidence>
<dbReference type="AlphaFoldDB" id="A0AAE3L0S1"/>
<evidence type="ECO:0000256" key="6">
    <source>
        <dbReference type="ARBA" id="ARBA00022556"/>
    </source>
</evidence>
<dbReference type="EMBL" id="JANUCT010000003">
    <property type="protein sequence ID" value="MCS3902530.1"/>
    <property type="molecule type" value="Genomic_DNA"/>
</dbReference>
<evidence type="ECO:0000256" key="4">
    <source>
        <dbReference type="ARBA" id="ARBA00020902"/>
    </source>
</evidence>
<evidence type="ECO:0000256" key="9">
    <source>
        <dbReference type="ARBA" id="ARBA00023098"/>
    </source>
</evidence>
<comment type="pathway">
    <text evidence="11">Bacterial outer membrane biogenesis; LPS lipid A biosynthesis.</text>
</comment>
<sequence>MLRVGLVVGEPSGDELAAGLVKALQKLHGQVKVEGILGPRLAELGGKIIFPMDALSIMGLAEVASHYLELVSVRNRLKHYFLRNPPDVFIGIDAPDFNLKLEYELRQSGIKTVHYVSPSVWAWRSGRVKTVAESADLLLTLFPFEEKFYRGEQIRTICVGHPLADAIPLQPSTEERRNELGLPADKTIIALMPGSRRAEMDRHIVPFILTASECFARDKNLHFVTSLINEDMLSQFRETVERYAPGLPVTSFIGISRKVLESCDLALLASGTITLETMLLKKPMVIGYKMSTISYYLLRWLISSKWVGLPNILAQENLVPEYFQYDVNPEVLVPALKHWIFDKNAADNLRSKFYNMHVEMRRDTNKIAANAVLELCENNLT</sequence>
<evidence type="ECO:0000256" key="5">
    <source>
        <dbReference type="ARBA" id="ARBA00022516"/>
    </source>
</evidence>
<proteinExistence type="inferred from homology"/>
<keyword evidence="6 11" id="KW-0441">Lipid A biosynthesis</keyword>
<evidence type="ECO:0000256" key="3">
    <source>
        <dbReference type="ARBA" id="ARBA00012687"/>
    </source>
</evidence>
<accession>A0AAE3L0S1</accession>
<comment type="function">
    <text evidence="1 11">Condensation of UDP-2,3-diacylglucosamine and 2,3-diacylglucosamine-1-phosphate to form lipid A disaccharide, a precursor of lipid A, a phosphorylated glycolipid that anchors the lipopolysaccharide to the outer membrane of the cell.</text>
</comment>
<keyword evidence="9 11" id="KW-0443">Lipid metabolism</keyword>